<dbReference type="Proteomes" id="UP000233556">
    <property type="component" value="Unassembled WGS sequence"/>
</dbReference>
<reference evidence="2" key="1">
    <citation type="submission" date="2017-11" db="EMBL/GenBank/DDBJ databases">
        <authorList>
            <person name="Lima N.C."/>
            <person name="Parody-Merino A.M."/>
            <person name="Battley P.F."/>
            <person name="Fidler A.E."/>
            <person name="Prosdocimi F."/>
        </authorList>
    </citation>
    <scope>NUCLEOTIDE SEQUENCE [LARGE SCALE GENOMIC DNA]</scope>
</reference>
<reference evidence="2" key="2">
    <citation type="submission" date="2017-12" db="EMBL/GenBank/DDBJ databases">
        <title>Genome sequence of the Bar-tailed Godwit (Limosa lapponica baueri).</title>
        <authorList>
            <person name="Lima N.C.B."/>
            <person name="Parody-Merino A.M."/>
            <person name="Battley P.F."/>
            <person name="Fidler A.E."/>
            <person name="Prosdocimi F."/>
        </authorList>
    </citation>
    <scope>NUCLEOTIDE SEQUENCE [LARGE SCALE GENOMIC DNA]</scope>
</reference>
<evidence type="ECO:0000313" key="2">
    <source>
        <dbReference type="Proteomes" id="UP000233556"/>
    </source>
</evidence>
<dbReference type="EMBL" id="KZ506030">
    <property type="protein sequence ID" value="PKU42127.1"/>
    <property type="molecule type" value="Genomic_DNA"/>
</dbReference>
<sequence length="148" mass="16531">MQEEKSSVVQDGEKMLEQINDEMASVWKQLKMGEPKRIINVLKQEPDVNRVSFPGHLNADSVVCVDGEDLSGSLFVKFSIARLNRLLGVLDTFHGRQANKFPNNQKALANNDESRVQDLHKAVCVTLVPLSGLDSDNEVNQLLRQGFV</sequence>
<dbReference type="OrthoDB" id="10299173at2759"/>
<evidence type="ECO:0000313" key="1">
    <source>
        <dbReference type="EMBL" id="PKU42127.1"/>
    </source>
</evidence>
<organism evidence="1 2">
    <name type="scientific">Limosa lapponica baueri</name>
    <dbReference type="NCBI Taxonomy" id="1758121"/>
    <lineage>
        <taxon>Eukaryota</taxon>
        <taxon>Metazoa</taxon>
        <taxon>Chordata</taxon>
        <taxon>Craniata</taxon>
        <taxon>Vertebrata</taxon>
        <taxon>Euteleostomi</taxon>
        <taxon>Archelosauria</taxon>
        <taxon>Archosauria</taxon>
        <taxon>Dinosauria</taxon>
        <taxon>Saurischia</taxon>
        <taxon>Theropoda</taxon>
        <taxon>Coelurosauria</taxon>
        <taxon>Aves</taxon>
        <taxon>Neognathae</taxon>
        <taxon>Neoaves</taxon>
        <taxon>Charadriiformes</taxon>
        <taxon>Scolopacidae</taxon>
        <taxon>Limosa</taxon>
    </lineage>
</organism>
<accession>A0A2I0U7S8</accession>
<dbReference type="AlphaFoldDB" id="A0A2I0U7S8"/>
<name>A0A2I0U7S8_LIMLA</name>
<gene>
    <name evidence="1" type="ORF">llap_7562</name>
</gene>
<keyword evidence="2" id="KW-1185">Reference proteome</keyword>
<proteinExistence type="predicted"/>
<protein>
    <submittedName>
        <fullName evidence="1">Uncharacterized protein</fullName>
    </submittedName>
</protein>